<evidence type="ECO:0000256" key="1">
    <source>
        <dbReference type="ARBA" id="ARBA00022741"/>
    </source>
</evidence>
<proteinExistence type="predicted"/>
<dbReference type="EMBL" id="DSMG01000057">
    <property type="protein sequence ID" value="HDX30874.1"/>
    <property type="molecule type" value="Genomic_DNA"/>
</dbReference>
<evidence type="ECO:0000256" key="3">
    <source>
        <dbReference type="SAM" id="Coils"/>
    </source>
</evidence>
<dbReference type="InterPro" id="IPR027417">
    <property type="entry name" value="P-loop_NTPase"/>
</dbReference>
<feature type="compositionally biased region" description="Low complexity" evidence="4">
    <location>
        <begin position="537"/>
        <end position="552"/>
    </location>
</feature>
<dbReference type="SUPFAM" id="SSF52540">
    <property type="entry name" value="P-loop containing nucleoside triphosphate hydrolases"/>
    <property type="match status" value="2"/>
</dbReference>
<feature type="domain" description="ABC transporter" evidence="5">
    <location>
        <begin position="4"/>
        <end position="255"/>
    </location>
</feature>
<dbReference type="CDD" id="cd03221">
    <property type="entry name" value="ABCF_EF-3"/>
    <property type="match status" value="2"/>
</dbReference>
<dbReference type="PROSITE" id="PS00211">
    <property type="entry name" value="ABC_TRANSPORTER_1"/>
    <property type="match status" value="1"/>
</dbReference>
<sequence>MNLLTLNHVSKQYSDRLLFQDVNLLVNEGDRIGLIGVNGSGKSTLLKIAAGLEAPDSGEVLVPGGVRVEYLPQEPQLDDHLTVLETIFRSDSPQMRLLRAYEQAVAELEQHPEDAHLQERLHRLSAEMDRCDGWTAEAHARAILTRLGVTDFTARVGALSGGQRKRVALARALIDRADLLILDEPTNHIDADAVARLEEYLLATPGALLMVTHDRYFLDRVANRIVALERRQLVNYPGNYSHYLAARIARQERLAEVEAKRRNLLRRELEWLRRQPMARGTKQKARRERIEELMQIQYDSGEDRVAIALASRRLGNKVLDARGLVKRLGATPVVKGVDLHLEAGDRIGIVGPNGAGKSTLLDLLAGKLTPDAGLIQWGETVAIGYYDQRSVDLREDLRLLEFIEQEAPLIRTKTGERVEAAHMLEWFLFPRSMHQARIGSLSGGERRRLYLLRTLIHQPNVLLLDEPTNDLDVETLTVLEEFLDHFSGALIVVSHDRYFLDRTVDFLVAMEEGQLGPRYPTPYETFARLRAEEKSRAAPASSSSSALPSSPKRSSRRTGLSWKEARDLAALEEEIAGLEARKSALLDEMTQIGDNYERLRDLSIQVTALDQRLEAALERWFELSTRAENEQTGA</sequence>
<dbReference type="Pfam" id="PF12848">
    <property type="entry name" value="ABC_tran_Xtn"/>
    <property type="match status" value="1"/>
</dbReference>
<feature type="region of interest" description="Disordered" evidence="4">
    <location>
        <begin position="534"/>
        <end position="559"/>
    </location>
</feature>
<reference evidence="6" key="1">
    <citation type="journal article" date="2020" name="mSystems">
        <title>Genome- and Community-Level Interaction Insights into Carbon Utilization and Element Cycling Functions of Hydrothermarchaeota in Hydrothermal Sediment.</title>
        <authorList>
            <person name="Zhou Z."/>
            <person name="Liu Y."/>
            <person name="Xu W."/>
            <person name="Pan J."/>
            <person name="Luo Z.H."/>
            <person name="Li M."/>
        </authorList>
    </citation>
    <scope>NUCLEOTIDE SEQUENCE [LARGE SCALE GENOMIC DNA]</scope>
    <source>
        <strain evidence="6">SpSt-289</strain>
    </source>
</reference>
<dbReference type="AlphaFoldDB" id="A0A7C1FHX7"/>
<evidence type="ECO:0000313" key="6">
    <source>
        <dbReference type="EMBL" id="HDX30874.1"/>
    </source>
</evidence>
<dbReference type="Pfam" id="PF00005">
    <property type="entry name" value="ABC_tran"/>
    <property type="match status" value="2"/>
</dbReference>
<dbReference type="FunFam" id="3.40.50.300:FF:000011">
    <property type="entry name" value="Putative ABC transporter ATP-binding component"/>
    <property type="match status" value="1"/>
</dbReference>
<gene>
    <name evidence="6" type="ORF">ENQ20_05200</name>
</gene>
<name>A0A7C1FHX7_9CHLR</name>
<organism evidence="6">
    <name type="scientific">Caldilinea aerophila</name>
    <dbReference type="NCBI Taxonomy" id="133453"/>
    <lineage>
        <taxon>Bacteria</taxon>
        <taxon>Bacillati</taxon>
        <taxon>Chloroflexota</taxon>
        <taxon>Caldilineae</taxon>
        <taxon>Caldilineales</taxon>
        <taxon>Caldilineaceae</taxon>
        <taxon>Caldilinea</taxon>
    </lineage>
</organism>
<dbReference type="InterPro" id="IPR003439">
    <property type="entry name" value="ABC_transporter-like_ATP-bd"/>
</dbReference>
<keyword evidence="1" id="KW-0547">Nucleotide-binding</keyword>
<dbReference type="PROSITE" id="PS50893">
    <property type="entry name" value="ABC_TRANSPORTER_2"/>
    <property type="match status" value="2"/>
</dbReference>
<dbReference type="InterPro" id="IPR051309">
    <property type="entry name" value="ABCF_ATPase"/>
</dbReference>
<feature type="domain" description="ABC transporter" evidence="5">
    <location>
        <begin position="319"/>
        <end position="537"/>
    </location>
</feature>
<dbReference type="Pfam" id="PF16326">
    <property type="entry name" value="ABC_tran_CTD"/>
    <property type="match status" value="1"/>
</dbReference>
<dbReference type="GO" id="GO:0003677">
    <property type="term" value="F:DNA binding"/>
    <property type="evidence" value="ECO:0007669"/>
    <property type="project" value="InterPro"/>
</dbReference>
<dbReference type="InterPro" id="IPR032524">
    <property type="entry name" value="ABC_tran_C"/>
</dbReference>
<evidence type="ECO:0000259" key="5">
    <source>
        <dbReference type="PROSITE" id="PS50893"/>
    </source>
</evidence>
<keyword evidence="2 6" id="KW-0067">ATP-binding</keyword>
<dbReference type="Gene3D" id="1.10.287.380">
    <property type="entry name" value="Valyl-tRNA synthetase, C-terminal domain"/>
    <property type="match status" value="1"/>
</dbReference>
<protein>
    <submittedName>
        <fullName evidence="6">ABC transporter ATP-binding protein</fullName>
    </submittedName>
</protein>
<dbReference type="InterPro" id="IPR037118">
    <property type="entry name" value="Val-tRNA_synth_C_sf"/>
</dbReference>
<dbReference type="InterPro" id="IPR017871">
    <property type="entry name" value="ABC_transporter-like_CS"/>
</dbReference>
<dbReference type="GO" id="GO:0016887">
    <property type="term" value="F:ATP hydrolysis activity"/>
    <property type="evidence" value="ECO:0007669"/>
    <property type="project" value="InterPro"/>
</dbReference>
<comment type="caution">
    <text evidence="6">The sequence shown here is derived from an EMBL/GenBank/DDBJ whole genome shotgun (WGS) entry which is preliminary data.</text>
</comment>
<dbReference type="PANTHER" id="PTHR42855">
    <property type="entry name" value="ABC TRANSPORTER ATP-BINDING SUBUNIT"/>
    <property type="match status" value="1"/>
</dbReference>
<evidence type="ECO:0000256" key="2">
    <source>
        <dbReference type="ARBA" id="ARBA00022840"/>
    </source>
</evidence>
<keyword evidence="3" id="KW-0175">Coiled coil</keyword>
<dbReference type="InterPro" id="IPR032781">
    <property type="entry name" value="ABC_tran_Xtn"/>
</dbReference>
<feature type="coiled-coil region" evidence="3">
    <location>
        <begin position="568"/>
        <end position="619"/>
    </location>
</feature>
<dbReference type="InterPro" id="IPR003593">
    <property type="entry name" value="AAA+_ATPase"/>
</dbReference>
<evidence type="ECO:0000256" key="4">
    <source>
        <dbReference type="SAM" id="MobiDB-lite"/>
    </source>
</evidence>
<dbReference type="Gene3D" id="3.40.50.300">
    <property type="entry name" value="P-loop containing nucleotide triphosphate hydrolases"/>
    <property type="match status" value="2"/>
</dbReference>
<accession>A0A7C1FHX7</accession>
<dbReference type="PANTHER" id="PTHR42855:SF1">
    <property type="entry name" value="ABC TRANSPORTER DOMAIN-CONTAINING PROTEIN"/>
    <property type="match status" value="1"/>
</dbReference>
<dbReference type="GO" id="GO:0005524">
    <property type="term" value="F:ATP binding"/>
    <property type="evidence" value="ECO:0007669"/>
    <property type="project" value="UniProtKB-KW"/>
</dbReference>
<dbReference type="SMART" id="SM00382">
    <property type="entry name" value="AAA"/>
    <property type="match status" value="2"/>
</dbReference>